<evidence type="ECO:0000313" key="3">
    <source>
        <dbReference type="Proteomes" id="UP001296104"/>
    </source>
</evidence>
<proteinExistence type="predicted"/>
<feature type="compositionally biased region" description="Basic and acidic residues" evidence="1">
    <location>
        <begin position="290"/>
        <end position="309"/>
    </location>
</feature>
<evidence type="ECO:0000313" key="2">
    <source>
        <dbReference type="EMBL" id="CAK3927035.1"/>
    </source>
</evidence>
<keyword evidence="3" id="KW-1185">Reference proteome</keyword>
<name>A0AAI9E900_9PEZI</name>
<dbReference type="AlphaFoldDB" id="A0AAI9E900"/>
<feature type="compositionally biased region" description="Polar residues" evidence="1">
    <location>
        <begin position="364"/>
        <end position="392"/>
    </location>
</feature>
<accession>A0AAI9E900</accession>
<gene>
    <name evidence="2" type="ORF">LECACI_7A002870</name>
</gene>
<sequence>MPRDLFKWEDQGGLKHHCPICQTPLSHDKCRTICLGNHVEWCHRYHCLFRKNWSSRCSACKMTDEQHEKRHREIAEVLAKVKKFKAEEDAALLELLRSPDTPKTPRTPLTAKALNTVAGPDGTGSYEVPKTTKKVRKAAKKAVRAMERDKVVTTADIQFIAQILHPKGDKEEVEVDMEELEEDLEIKMNLKFNNSTCNTKSVRHDYITKDRESKEVDSTEIERILASLEVDPKAAGKEGELVVELVQAIKNDLVHYHDELKIIARNKAGFWRWANKRVYRDRVENGKEWDAKHDRDPEQNQGQEERRNSELSVEMETEDETSTRNGSIDLSIPESAGTAITVPSTKAASSRKAPPVPKLDTPLKETSSTLFAKTPSTNKTPVLETDTPTKGASSEDPGWTRVGEKVMKPPVGKLTLASNGGLHHLESKPKANFWALSKLE</sequence>
<feature type="region of interest" description="Disordered" evidence="1">
    <location>
        <begin position="290"/>
        <end position="406"/>
    </location>
</feature>
<comment type="caution">
    <text evidence="2">The sequence shown here is derived from an EMBL/GenBank/DDBJ whole genome shotgun (WGS) entry which is preliminary data.</text>
</comment>
<evidence type="ECO:0000256" key="1">
    <source>
        <dbReference type="SAM" id="MobiDB-lite"/>
    </source>
</evidence>
<organism evidence="2 3">
    <name type="scientific">Lecanosticta acicola</name>
    <dbReference type="NCBI Taxonomy" id="111012"/>
    <lineage>
        <taxon>Eukaryota</taxon>
        <taxon>Fungi</taxon>
        <taxon>Dikarya</taxon>
        <taxon>Ascomycota</taxon>
        <taxon>Pezizomycotina</taxon>
        <taxon>Dothideomycetes</taxon>
        <taxon>Dothideomycetidae</taxon>
        <taxon>Mycosphaerellales</taxon>
        <taxon>Mycosphaerellaceae</taxon>
        <taxon>Lecanosticta</taxon>
    </lineage>
</organism>
<protein>
    <submittedName>
        <fullName evidence="2">Uncharacterized protein</fullName>
    </submittedName>
</protein>
<dbReference type="EMBL" id="CAVMBE010000013">
    <property type="protein sequence ID" value="CAK3927035.1"/>
    <property type="molecule type" value="Genomic_DNA"/>
</dbReference>
<reference evidence="2" key="1">
    <citation type="submission" date="2023-11" db="EMBL/GenBank/DDBJ databases">
        <authorList>
            <person name="Alioto T."/>
            <person name="Alioto T."/>
            <person name="Gomez Garrido J."/>
        </authorList>
    </citation>
    <scope>NUCLEOTIDE SEQUENCE</scope>
</reference>
<dbReference type="Proteomes" id="UP001296104">
    <property type="component" value="Unassembled WGS sequence"/>
</dbReference>